<dbReference type="OrthoDB" id="2413561at2759"/>
<proteinExistence type="predicted"/>
<dbReference type="AlphaFoldDB" id="A0A915ZUV0"/>
<accession>A0A915ZUV0</accession>
<evidence type="ECO:0000259" key="5">
    <source>
        <dbReference type="PROSITE" id="PS50011"/>
    </source>
</evidence>
<dbReference type="GO" id="GO:0005524">
    <property type="term" value="F:ATP binding"/>
    <property type="evidence" value="ECO:0007669"/>
    <property type="project" value="UniProtKB-KW"/>
</dbReference>
<dbReference type="InterPro" id="IPR000719">
    <property type="entry name" value="Prot_kinase_dom"/>
</dbReference>
<dbReference type="PANTHER" id="PTHR44329">
    <property type="entry name" value="SERINE/THREONINE-PROTEIN KINASE TNNI3K-RELATED"/>
    <property type="match status" value="1"/>
</dbReference>
<dbReference type="Pfam" id="PF07714">
    <property type="entry name" value="PK_Tyr_Ser-Thr"/>
    <property type="match status" value="1"/>
</dbReference>
<evidence type="ECO:0000256" key="1">
    <source>
        <dbReference type="ARBA" id="ARBA00022679"/>
    </source>
</evidence>
<dbReference type="InterPro" id="IPR051681">
    <property type="entry name" value="Ser/Thr_Kinases-Pseudokinases"/>
</dbReference>
<reference evidence="6" key="1">
    <citation type="submission" date="2020-05" db="EMBL/GenBank/DDBJ databases">
        <authorList>
            <person name="Rincon C."/>
            <person name="Sanders R I."/>
            <person name="Robbins C."/>
            <person name="Chaturvedi A."/>
        </authorList>
    </citation>
    <scope>NUCLEOTIDE SEQUENCE</scope>
    <source>
        <strain evidence="6">CHB12</strain>
    </source>
</reference>
<evidence type="ECO:0000256" key="2">
    <source>
        <dbReference type="ARBA" id="ARBA00022741"/>
    </source>
</evidence>
<gene>
    <name evidence="6" type="ORF">CHRIB12_LOCUS20428</name>
</gene>
<feature type="domain" description="Protein kinase" evidence="5">
    <location>
        <begin position="247"/>
        <end position="517"/>
    </location>
</feature>
<evidence type="ECO:0000313" key="7">
    <source>
        <dbReference type="Proteomes" id="UP000684084"/>
    </source>
</evidence>
<dbReference type="VEuPathDB" id="FungiDB:RhiirFUN_024989"/>
<evidence type="ECO:0000256" key="3">
    <source>
        <dbReference type="ARBA" id="ARBA00022777"/>
    </source>
</evidence>
<dbReference type="Proteomes" id="UP000684084">
    <property type="component" value="Unassembled WGS sequence"/>
</dbReference>
<organism evidence="6 7">
    <name type="scientific">Rhizophagus irregularis</name>
    <dbReference type="NCBI Taxonomy" id="588596"/>
    <lineage>
        <taxon>Eukaryota</taxon>
        <taxon>Fungi</taxon>
        <taxon>Fungi incertae sedis</taxon>
        <taxon>Mucoromycota</taxon>
        <taxon>Glomeromycotina</taxon>
        <taxon>Glomeromycetes</taxon>
        <taxon>Glomerales</taxon>
        <taxon>Glomeraceae</taxon>
        <taxon>Rhizophagus</taxon>
    </lineage>
</organism>
<name>A0A915ZUV0_9GLOM</name>
<keyword evidence="1" id="KW-0808">Transferase</keyword>
<dbReference type="VEuPathDB" id="FungiDB:RhiirFUN_008646"/>
<protein>
    <recommendedName>
        <fullName evidence="5">Protein kinase domain-containing protein</fullName>
    </recommendedName>
</protein>
<sequence length="786" mass="92666">MTSPSKECVTCGKNNSVGFWCTNCEHQRFRDNFQNWTSENDLIDDLIRNVQLSSSCSEEYIEWIPFSDLEFVKYHGRGRHSTIYTASWLRGPLRTFDELSEDYVRSGPRKVVLKSLDNSRNINPQYCYMLRECICQKYENDYELCYGLTRDPIYKDYMLVMDYSENGNLYDYIKEKDRMTSPSKECVTCGKNNSVGFWCTNCEHQRFRDNFQNWTSENDLIDDLIRNVQLSSSCSEEYIEWIPFSDLEFVKYHGRGRHSTIYTASWLRGPLRTFDELSEDYVRSGPRKVVLKSLDNSRNINPQYCYMLRECICQKYENDYELCYGLTRDPIYKDYMLVMDYSENGNLYDYIKEKDRFVLDWIKIIEDCCELSRILDSLHSRNLVHGNLHGGNVLSTVEGFTISDMGLGHPADEIPFMKIYGVLPFVAPEVIRGERYTPSADIYSFGIIMWMLSSIQLPFADRSHDLELAKDIINGLRPTIEICMPELFLDLMTRCWNENIEVRPTSNELVKLLTEWKYALQNFDYYTMEDYNHLIISQVDEVDDVYMDTNIIRSHNIHENAIYTSQLIDFCSLRRINHLNESPIDALLKRHLIDIIPYEQFSEIQLISHGGYSSMYSAFWKERGIKVAMKMFRDVFNLDFGFLSSLNSCLNLRNYEIGSEYYGITKDPISHNYVHNIKLATNIVLNQKRPDIFSISLDNIPNDYLKLLKQCWSHNPINRPNINQIIDILEDWITQLDHRSCTRITEQFVKCEKSGFTDPANFYICEDDDSYYSRNFTDWKKDLCFY</sequence>
<dbReference type="GO" id="GO:0004674">
    <property type="term" value="F:protein serine/threonine kinase activity"/>
    <property type="evidence" value="ECO:0007669"/>
    <property type="project" value="TreeGrafter"/>
</dbReference>
<dbReference type="PROSITE" id="PS50011">
    <property type="entry name" value="PROTEIN_KINASE_DOM"/>
    <property type="match status" value="1"/>
</dbReference>
<dbReference type="VEuPathDB" id="FungiDB:RhiirFUN_007014"/>
<dbReference type="InterPro" id="IPR001245">
    <property type="entry name" value="Ser-Thr/Tyr_kinase_cat_dom"/>
</dbReference>
<keyword evidence="3" id="KW-0418">Kinase</keyword>
<keyword evidence="4" id="KW-0067">ATP-binding</keyword>
<evidence type="ECO:0000313" key="6">
    <source>
        <dbReference type="EMBL" id="CAB5388050.1"/>
    </source>
</evidence>
<evidence type="ECO:0000256" key="4">
    <source>
        <dbReference type="ARBA" id="ARBA00022840"/>
    </source>
</evidence>
<dbReference type="EMBL" id="CAGKOT010000060">
    <property type="protein sequence ID" value="CAB5388050.1"/>
    <property type="molecule type" value="Genomic_DNA"/>
</dbReference>
<comment type="caution">
    <text evidence="6">The sequence shown here is derived from an EMBL/GenBank/DDBJ whole genome shotgun (WGS) entry which is preliminary data.</text>
</comment>
<keyword evidence="2" id="KW-0547">Nucleotide-binding</keyword>
<dbReference type="PANTHER" id="PTHR44329:SF288">
    <property type="entry name" value="MITOGEN-ACTIVATED PROTEIN KINASE KINASE KINASE 20"/>
    <property type="match status" value="1"/>
</dbReference>